<sequence length="249" mass="27311">MTHKMPAVVLASGNGSNLQTLIDLKSANKLDLDIKLVVSNNPEAFALERAKNAKITTWGKSHKSFESREAFDLNVIAEIEKAGILSNQKLIADGKDITKSSQVGCIILAGYMRLLSTAFIQAFSGRILNIHPALLPSFAGAKGGLDALNYGIKITGCTVHFVDEIMDHGPVIIQAAVPHKAGESLDELMQRIHKLEHRIYPQAVQWLAEDRLSLKDRVVYLKENSKSEKLASLGNQELSFLVSPPLEKF</sequence>
<keyword evidence="3 4" id="KW-0658">Purine biosynthesis</keyword>
<gene>
    <name evidence="4" type="primary">purN</name>
    <name evidence="6" type="ORF">SAMN02745728_01864</name>
</gene>
<proteinExistence type="inferred from homology"/>
<dbReference type="InterPro" id="IPR004607">
    <property type="entry name" value="GART"/>
</dbReference>
<organism evidence="6 7">
    <name type="scientific">Desulfovibrio litoralis DSM 11393</name>
    <dbReference type="NCBI Taxonomy" id="1121455"/>
    <lineage>
        <taxon>Bacteria</taxon>
        <taxon>Pseudomonadati</taxon>
        <taxon>Thermodesulfobacteriota</taxon>
        <taxon>Desulfovibrionia</taxon>
        <taxon>Desulfovibrionales</taxon>
        <taxon>Desulfovibrionaceae</taxon>
        <taxon>Desulfovibrio</taxon>
    </lineage>
</organism>
<dbReference type="AlphaFoldDB" id="A0A1M7TD91"/>
<keyword evidence="7" id="KW-1185">Reference proteome</keyword>
<comment type="catalytic activity">
    <reaction evidence="4">
        <text>N(1)-(5-phospho-beta-D-ribosyl)glycinamide + (6R)-10-formyltetrahydrofolate = N(2)-formyl-N(1)-(5-phospho-beta-D-ribosyl)glycinamide + (6S)-5,6,7,8-tetrahydrofolate + H(+)</text>
        <dbReference type="Rhea" id="RHEA:15053"/>
        <dbReference type="ChEBI" id="CHEBI:15378"/>
        <dbReference type="ChEBI" id="CHEBI:57453"/>
        <dbReference type="ChEBI" id="CHEBI:143788"/>
        <dbReference type="ChEBI" id="CHEBI:147286"/>
        <dbReference type="ChEBI" id="CHEBI:195366"/>
        <dbReference type="EC" id="2.1.2.2"/>
    </reaction>
</comment>
<dbReference type="GO" id="GO:0004644">
    <property type="term" value="F:phosphoribosylglycinamide formyltransferase activity"/>
    <property type="evidence" value="ECO:0007669"/>
    <property type="project" value="UniProtKB-UniRule"/>
</dbReference>
<dbReference type="STRING" id="1121455.SAMN02745728_01864"/>
<evidence type="ECO:0000313" key="6">
    <source>
        <dbReference type="EMBL" id="SHN68637.1"/>
    </source>
</evidence>
<dbReference type="InterPro" id="IPR002376">
    <property type="entry name" value="Formyl_transf_N"/>
</dbReference>
<dbReference type="GO" id="GO:0006189">
    <property type="term" value="P:'de novo' IMP biosynthetic process"/>
    <property type="evidence" value="ECO:0007669"/>
    <property type="project" value="UniProtKB-UniRule"/>
</dbReference>
<feature type="site" description="Raises pKa of active site His" evidence="4">
    <location>
        <position position="167"/>
    </location>
</feature>
<dbReference type="EC" id="2.1.2.2" evidence="4"/>
<dbReference type="GO" id="GO:0005829">
    <property type="term" value="C:cytosol"/>
    <property type="evidence" value="ECO:0007669"/>
    <property type="project" value="TreeGrafter"/>
</dbReference>
<feature type="binding site" evidence="4">
    <location>
        <begin position="15"/>
        <end position="17"/>
    </location>
    <ligand>
        <name>N(1)-(5-phospho-beta-D-ribosyl)glycinamide</name>
        <dbReference type="ChEBI" id="CHEBI:143788"/>
    </ligand>
</feature>
<dbReference type="HAMAP" id="MF_01930">
    <property type="entry name" value="PurN"/>
    <property type="match status" value="1"/>
</dbReference>
<evidence type="ECO:0000256" key="2">
    <source>
        <dbReference type="ARBA" id="ARBA00022679"/>
    </source>
</evidence>
<evidence type="ECO:0000256" key="4">
    <source>
        <dbReference type="HAMAP-Rule" id="MF_01930"/>
    </source>
</evidence>
<dbReference type="Pfam" id="PF00551">
    <property type="entry name" value="Formyl_trans_N"/>
    <property type="match status" value="1"/>
</dbReference>
<dbReference type="Gene3D" id="3.40.50.170">
    <property type="entry name" value="Formyl transferase, N-terminal domain"/>
    <property type="match status" value="1"/>
</dbReference>
<dbReference type="CDD" id="cd08645">
    <property type="entry name" value="FMT_core_GART"/>
    <property type="match status" value="1"/>
</dbReference>
<dbReference type="EMBL" id="FRDI01000010">
    <property type="protein sequence ID" value="SHN68637.1"/>
    <property type="molecule type" value="Genomic_DNA"/>
</dbReference>
<dbReference type="RefSeq" id="WP_245791005.1">
    <property type="nucleotide sequence ID" value="NZ_FRDI01000010.1"/>
</dbReference>
<evidence type="ECO:0000256" key="3">
    <source>
        <dbReference type="ARBA" id="ARBA00022755"/>
    </source>
</evidence>
<dbReference type="PANTHER" id="PTHR43369:SF2">
    <property type="entry name" value="PHOSPHORIBOSYLGLYCINAMIDE FORMYLTRANSFERASE"/>
    <property type="match status" value="1"/>
</dbReference>
<feature type="active site" description="Proton donor" evidence="4">
    <location>
        <position position="131"/>
    </location>
</feature>
<dbReference type="PANTHER" id="PTHR43369">
    <property type="entry name" value="PHOSPHORIBOSYLGLYCINAMIDE FORMYLTRANSFERASE"/>
    <property type="match status" value="1"/>
</dbReference>
<reference evidence="6 7" key="1">
    <citation type="submission" date="2016-12" db="EMBL/GenBank/DDBJ databases">
        <authorList>
            <person name="Song W.-J."/>
            <person name="Kurnit D.M."/>
        </authorList>
    </citation>
    <scope>NUCLEOTIDE SEQUENCE [LARGE SCALE GENOMIC DNA]</scope>
    <source>
        <strain evidence="6 7">DSM 11393</strain>
    </source>
</reference>
<keyword evidence="2 4" id="KW-0808">Transferase</keyword>
<dbReference type="UniPathway" id="UPA00074">
    <property type="reaction ID" value="UER00126"/>
</dbReference>
<protein>
    <recommendedName>
        <fullName evidence="4">Phosphoribosylglycinamide formyltransferase</fullName>
        <ecNumber evidence="4">2.1.2.2</ecNumber>
    </recommendedName>
    <alternativeName>
        <fullName evidence="4">5'-phosphoribosylglycinamide transformylase</fullName>
    </alternativeName>
    <alternativeName>
        <fullName evidence="4">GAR transformylase</fullName>
        <shortName evidence="4">GART</shortName>
    </alternativeName>
</protein>
<comment type="pathway">
    <text evidence="1 4">Purine metabolism; IMP biosynthesis via de novo pathway; N(2)-formyl-N(1)-(5-phospho-D-ribosyl)glycinamide from N(1)-(5-phospho-D-ribosyl)glycinamide (10-formyl THF route): step 1/1.</text>
</comment>
<comment type="similarity">
    <text evidence="4">Belongs to the GART family.</text>
</comment>
<dbReference type="Proteomes" id="UP000186469">
    <property type="component" value="Unassembled WGS sequence"/>
</dbReference>
<comment type="function">
    <text evidence="4">Catalyzes the transfer of a formyl group from 10-formyltetrahydrofolate to 5-phospho-ribosyl-glycinamide (GAR), producing 5-phospho-ribosyl-N-formylglycinamide (FGAR) and tetrahydrofolate.</text>
</comment>
<feature type="binding site" evidence="4">
    <location>
        <begin position="112"/>
        <end position="115"/>
    </location>
    <ligand>
        <name>(6R)-10-formyltetrahydrofolate</name>
        <dbReference type="ChEBI" id="CHEBI:195366"/>
    </ligand>
</feature>
<accession>A0A1M7TD91</accession>
<dbReference type="SUPFAM" id="SSF53328">
    <property type="entry name" value="Formyltransferase"/>
    <property type="match status" value="1"/>
</dbReference>
<feature type="binding site" evidence="4">
    <location>
        <position position="129"/>
    </location>
    <ligand>
        <name>(6R)-10-formyltetrahydrofolate</name>
        <dbReference type="ChEBI" id="CHEBI:195366"/>
    </ligand>
</feature>
<evidence type="ECO:0000256" key="1">
    <source>
        <dbReference type="ARBA" id="ARBA00005054"/>
    </source>
</evidence>
<feature type="domain" description="Formyl transferase N-terminal" evidence="5">
    <location>
        <begin position="7"/>
        <end position="204"/>
    </location>
</feature>
<evidence type="ECO:0000259" key="5">
    <source>
        <dbReference type="Pfam" id="PF00551"/>
    </source>
</evidence>
<name>A0A1M7TD91_9BACT</name>
<dbReference type="InterPro" id="IPR036477">
    <property type="entry name" value="Formyl_transf_N_sf"/>
</dbReference>
<evidence type="ECO:0000313" key="7">
    <source>
        <dbReference type="Proteomes" id="UP000186469"/>
    </source>
</evidence>
<feature type="binding site" evidence="4">
    <location>
        <position position="68"/>
    </location>
    <ligand>
        <name>(6R)-10-formyltetrahydrofolate</name>
        <dbReference type="ChEBI" id="CHEBI:195366"/>
    </ligand>
</feature>